<accession>A0A3N4I8Y3</accession>
<dbReference type="OrthoDB" id="432970at2759"/>
<gene>
    <name evidence="6" type="ORF">BJ508DRAFT_362114</name>
</gene>
<keyword evidence="3" id="KW-0862">Zinc</keyword>
<dbReference type="Pfam" id="PF07929">
    <property type="entry name" value="PRiA4_ORF3"/>
    <property type="match status" value="1"/>
</dbReference>
<dbReference type="STRING" id="1160509.A0A3N4I8Y3"/>
<proteinExistence type="predicted"/>
<dbReference type="AlphaFoldDB" id="A0A3N4I8Y3"/>
<dbReference type="InterPro" id="IPR002893">
    <property type="entry name" value="Znf_MYND"/>
</dbReference>
<dbReference type="PROSITE" id="PS50865">
    <property type="entry name" value="ZF_MYND_2"/>
    <property type="match status" value="1"/>
</dbReference>
<reference evidence="6 7" key="1">
    <citation type="journal article" date="2018" name="Nat. Ecol. Evol.">
        <title>Pezizomycetes genomes reveal the molecular basis of ectomycorrhizal truffle lifestyle.</title>
        <authorList>
            <person name="Murat C."/>
            <person name="Payen T."/>
            <person name="Noel B."/>
            <person name="Kuo A."/>
            <person name="Morin E."/>
            <person name="Chen J."/>
            <person name="Kohler A."/>
            <person name="Krizsan K."/>
            <person name="Balestrini R."/>
            <person name="Da Silva C."/>
            <person name="Montanini B."/>
            <person name="Hainaut M."/>
            <person name="Levati E."/>
            <person name="Barry K.W."/>
            <person name="Belfiori B."/>
            <person name="Cichocki N."/>
            <person name="Clum A."/>
            <person name="Dockter R.B."/>
            <person name="Fauchery L."/>
            <person name="Guy J."/>
            <person name="Iotti M."/>
            <person name="Le Tacon F."/>
            <person name="Lindquist E.A."/>
            <person name="Lipzen A."/>
            <person name="Malagnac F."/>
            <person name="Mello A."/>
            <person name="Molinier V."/>
            <person name="Miyauchi S."/>
            <person name="Poulain J."/>
            <person name="Riccioni C."/>
            <person name="Rubini A."/>
            <person name="Sitrit Y."/>
            <person name="Splivallo R."/>
            <person name="Traeger S."/>
            <person name="Wang M."/>
            <person name="Zifcakova L."/>
            <person name="Wipf D."/>
            <person name="Zambonelli A."/>
            <person name="Paolocci F."/>
            <person name="Nowrousian M."/>
            <person name="Ottonello S."/>
            <person name="Baldrian P."/>
            <person name="Spatafora J.W."/>
            <person name="Henrissat B."/>
            <person name="Nagy L.G."/>
            <person name="Aury J.M."/>
            <person name="Wincker P."/>
            <person name="Grigoriev I.V."/>
            <person name="Bonfante P."/>
            <person name="Martin F.M."/>
        </authorList>
    </citation>
    <scope>NUCLEOTIDE SEQUENCE [LARGE SCALE GENOMIC DNA]</scope>
    <source>
        <strain evidence="6 7">RN42</strain>
    </source>
</reference>
<keyword evidence="1" id="KW-0479">Metal-binding</keyword>
<dbReference type="InterPro" id="IPR012912">
    <property type="entry name" value="Plasmid_pRiA4b_Orf3-like"/>
</dbReference>
<dbReference type="Gene3D" id="3.10.290.30">
    <property type="entry name" value="MM3350-like"/>
    <property type="match status" value="1"/>
</dbReference>
<organism evidence="6 7">
    <name type="scientific">Ascobolus immersus RN42</name>
    <dbReference type="NCBI Taxonomy" id="1160509"/>
    <lineage>
        <taxon>Eukaryota</taxon>
        <taxon>Fungi</taxon>
        <taxon>Dikarya</taxon>
        <taxon>Ascomycota</taxon>
        <taxon>Pezizomycotina</taxon>
        <taxon>Pezizomycetes</taxon>
        <taxon>Pezizales</taxon>
        <taxon>Ascobolaceae</taxon>
        <taxon>Ascobolus</taxon>
    </lineage>
</organism>
<dbReference type="PANTHER" id="PTHR41878:SF1">
    <property type="entry name" value="TNPR PROTEIN"/>
    <property type="match status" value="1"/>
</dbReference>
<evidence type="ECO:0000313" key="7">
    <source>
        <dbReference type="Proteomes" id="UP000275078"/>
    </source>
</evidence>
<dbReference type="Gene3D" id="6.10.140.2220">
    <property type="match status" value="1"/>
</dbReference>
<dbReference type="EMBL" id="ML119682">
    <property type="protein sequence ID" value="RPA81098.1"/>
    <property type="molecule type" value="Genomic_DNA"/>
</dbReference>
<dbReference type="SUPFAM" id="SSF159941">
    <property type="entry name" value="MM3350-like"/>
    <property type="match status" value="1"/>
</dbReference>
<evidence type="ECO:0000256" key="4">
    <source>
        <dbReference type="PROSITE-ProRule" id="PRU00134"/>
    </source>
</evidence>
<sequence>MTLPTYTHSGKTVWVKLHPKDTLKGLNPVFLTNPETHIAQVDPKTSFMAEWGITHNREKQPTGFSQKTEKTIKPAFVFEIKNSKGKSRKTKPTHEYDLDDVEDNHAADVMARMQVQHLYYNAATPEEQWIKHLAKAKEASLNSKENQQLVRDRQKQDYVVKICLEDLKNQQGEKFCYRIVQVSGGLPLNVFVDKVLLPVMGWSRNYHAYYFIDQHDGTVYGPSRSGFVDVKHQALRGVVWLDDEKYTLAHILKDKDSSLLFNYDLGDMWRHSITIASIHPASSSTSKITLLSGSGACPPEDRNLDPSWQDRYNILMGNRHTRAYNNLQHEIHSSMNYKDLPENHTLLGRGIPWQYDPHHFDLELFQQKLSDAVASRLSDKTGPKKFVANPYDIMAFQQGKRSGFMGLVPGMTMPPYEGSGKGSRLVQELQEDGIWYLCERVRSGEEPMLLCGACGKPEVVAEPELMKCGRCKGIWYCGKECQKGHWKVHKKVCVPGKTGKR</sequence>
<evidence type="ECO:0000259" key="5">
    <source>
        <dbReference type="PROSITE" id="PS50865"/>
    </source>
</evidence>
<feature type="domain" description="MYND-type" evidence="5">
    <location>
        <begin position="451"/>
        <end position="493"/>
    </location>
</feature>
<evidence type="ECO:0000256" key="2">
    <source>
        <dbReference type="ARBA" id="ARBA00022771"/>
    </source>
</evidence>
<dbReference type="GO" id="GO:0008270">
    <property type="term" value="F:zinc ion binding"/>
    <property type="evidence" value="ECO:0007669"/>
    <property type="project" value="UniProtKB-KW"/>
</dbReference>
<dbReference type="PANTHER" id="PTHR41878">
    <property type="entry name" value="LEXA REPRESSOR-RELATED"/>
    <property type="match status" value="1"/>
</dbReference>
<name>A0A3N4I8Y3_ASCIM</name>
<dbReference type="InterPro" id="IPR024047">
    <property type="entry name" value="MM3350-like_sf"/>
</dbReference>
<dbReference type="SUPFAM" id="SSF144232">
    <property type="entry name" value="HIT/MYND zinc finger-like"/>
    <property type="match status" value="1"/>
</dbReference>
<dbReference type="Pfam" id="PF01753">
    <property type="entry name" value="zf-MYND"/>
    <property type="match status" value="1"/>
</dbReference>
<evidence type="ECO:0000256" key="3">
    <source>
        <dbReference type="ARBA" id="ARBA00022833"/>
    </source>
</evidence>
<keyword evidence="2 4" id="KW-0863">Zinc-finger</keyword>
<keyword evidence="7" id="KW-1185">Reference proteome</keyword>
<dbReference type="PROSITE" id="PS01360">
    <property type="entry name" value="ZF_MYND_1"/>
    <property type="match status" value="1"/>
</dbReference>
<evidence type="ECO:0000256" key="1">
    <source>
        <dbReference type="ARBA" id="ARBA00022723"/>
    </source>
</evidence>
<protein>
    <recommendedName>
        <fullName evidence="5">MYND-type domain-containing protein</fullName>
    </recommendedName>
</protein>
<dbReference type="Proteomes" id="UP000275078">
    <property type="component" value="Unassembled WGS sequence"/>
</dbReference>
<evidence type="ECO:0000313" key="6">
    <source>
        <dbReference type="EMBL" id="RPA81098.1"/>
    </source>
</evidence>